<evidence type="ECO:0000256" key="3">
    <source>
        <dbReference type="ARBA" id="ARBA00016219"/>
    </source>
</evidence>
<dbReference type="GO" id="GO:0005829">
    <property type="term" value="C:cytosol"/>
    <property type="evidence" value="ECO:0007669"/>
    <property type="project" value="TreeGrafter"/>
</dbReference>
<dbReference type="GO" id="GO:0019592">
    <property type="term" value="P:mannitol catabolic process"/>
    <property type="evidence" value="ECO:0007669"/>
    <property type="project" value="TreeGrafter"/>
</dbReference>
<dbReference type="AlphaFoldDB" id="A0A1Y3QW78"/>
<evidence type="ECO:0000313" key="11">
    <source>
        <dbReference type="Proteomes" id="UP000195772"/>
    </source>
</evidence>
<keyword evidence="5 6" id="KW-0520">NAD</keyword>
<dbReference type="EMBL" id="NFHB01000003">
    <property type="protein sequence ID" value="OUN03924.1"/>
    <property type="molecule type" value="Genomic_DNA"/>
</dbReference>
<dbReference type="Pfam" id="PF01232">
    <property type="entry name" value="Mannitol_dh"/>
    <property type="match status" value="1"/>
</dbReference>
<proteinExistence type="inferred from homology"/>
<evidence type="ECO:0000256" key="5">
    <source>
        <dbReference type="ARBA" id="ARBA00023027"/>
    </source>
</evidence>
<name>A0A1Y3QW78_9BACT</name>
<dbReference type="InterPro" id="IPR013328">
    <property type="entry name" value="6PGD_dom2"/>
</dbReference>
<keyword evidence="4 6" id="KW-0560">Oxidoreductase</keyword>
<reference evidence="9" key="3">
    <citation type="submission" date="2022-06" db="EMBL/GenBank/DDBJ databases">
        <title>Isolation of gut microbiota from human fecal samples.</title>
        <authorList>
            <person name="Pamer E.G."/>
            <person name="Barat B."/>
            <person name="Waligurski E."/>
            <person name="Medina S."/>
            <person name="Paddock L."/>
            <person name="Mostad J."/>
        </authorList>
    </citation>
    <scope>NUCLEOTIDE SEQUENCE</scope>
    <source>
        <strain evidence="9">DFI.6.22</strain>
    </source>
</reference>
<feature type="domain" description="Mannitol dehydrogenase C-terminal" evidence="8">
    <location>
        <begin position="204"/>
        <end position="380"/>
    </location>
</feature>
<dbReference type="Gene3D" id="1.10.1040.10">
    <property type="entry name" value="N-(1-d-carboxylethyl)-l-norvaline Dehydrogenase, domain 2"/>
    <property type="match status" value="1"/>
</dbReference>
<dbReference type="InterPro" id="IPR000669">
    <property type="entry name" value="Mannitol_DH"/>
</dbReference>
<dbReference type="GO" id="GO:0008926">
    <property type="term" value="F:mannitol-1-phosphate 5-dehydrogenase activity"/>
    <property type="evidence" value="ECO:0007669"/>
    <property type="project" value="UniProtKB-UniRule"/>
</dbReference>
<protein>
    <recommendedName>
        <fullName evidence="3 6">Mannitol-1-phosphate 5-dehydrogenase</fullName>
        <ecNumber evidence="2 6">1.1.1.17</ecNumber>
    </recommendedName>
</protein>
<comment type="caution">
    <text evidence="10">The sequence shown here is derived from an EMBL/GenBank/DDBJ whole genome shotgun (WGS) entry which is preliminary data.</text>
</comment>
<gene>
    <name evidence="6" type="primary">mtlD</name>
    <name evidence="10" type="ORF">B5G41_05540</name>
    <name evidence="9" type="ORF">NE651_01740</name>
</gene>
<dbReference type="SUPFAM" id="SSF51735">
    <property type="entry name" value="NAD(P)-binding Rossmann-fold domains"/>
    <property type="match status" value="1"/>
</dbReference>
<evidence type="ECO:0000313" key="10">
    <source>
        <dbReference type="EMBL" id="OUN03924.1"/>
    </source>
</evidence>
<dbReference type="EMBL" id="JANGBQ010000002">
    <property type="protein sequence ID" value="MCQ5081613.1"/>
    <property type="molecule type" value="Genomic_DNA"/>
</dbReference>
<dbReference type="Proteomes" id="UP000195772">
    <property type="component" value="Unassembled WGS sequence"/>
</dbReference>
<dbReference type="InterPro" id="IPR013131">
    <property type="entry name" value="Mannitol_DH_N"/>
</dbReference>
<accession>A0A1Y3QW78</accession>
<dbReference type="PROSITE" id="PS00974">
    <property type="entry name" value="MANNITOL_DHGENASE"/>
    <property type="match status" value="1"/>
</dbReference>
<dbReference type="NCBIfam" id="NF002650">
    <property type="entry name" value="PRK02318.2-2"/>
    <property type="match status" value="1"/>
</dbReference>
<dbReference type="EC" id="1.1.1.17" evidence="2 6"/>
<dbReference type="PANTHER" id="PTHR30524:SF0">
    <property type="entry name" value="ALTRONATE OXIDOREDUCTASE-RELATED"/>
    <property type="match status" value="1"/>
</dbReference>
<reference evidence="10" key="2">
    <citation type="journal article" date="2018" name="BMC Genomics">
        <title>Whole genome sequencing and function prediction of 133 gut anaerobes isolated from chicken caecum in pure cultures.</title>
        <authorList>
            <person name="Medvecky M."/>
            <person name="Cejkova D."/>
            <person name="Polansky O."/>
            <person name="Karasova D."/>
            <person name="Kubasova T."/>
            <person name="Cizek A."/>
            <person name="Rychlik I."/>
        </authorList>
    </citation>
    <scope>NUCLEOTIDE SEQUENCE</scope>
    <source>
        <strain evidence="10">An90</strain>
    </source>
</reference>
<dbReference type="OrthoDB" id="271711at2"/>
<dbReference type="HAMAP" id="MF_00196">
    <property type="entry name" value="Mannitol_dehydrog"/>
    <property type="match status" value="1"/>
</dbReference>
<dbReference type="SUPFAM" id="SSF48179">
    <property type="entry name" value="6-phosphogluconate dehydrogenase C-terminal domain-like"/>
    <property type="match status" value="1"/>
</dbReference>
<evidence type="ECO:0000256" key="4">
    <source>
        <dbReference type="ARBA" id="ARBA00023002"/>
    </source>
</evidence>
<dbReference type="eggNOG" id="COG0246">
    <property type="taxonomic scope" value="Bacteria"/>
</dbReference>
<evidence type="ECO:0000259" key="7">
    <source>
        <dbReference type="Pfam" id="PF01232"/>
    </source>
</evidence>
<evidence type="ECO:0000256" key="1">
    <source>
        <dbReference type="ARBA" id="ARBA00006541"/>
    </source>
</evidence>
<dbReference type="Proteomes" id="UP001205035">
    <property type="component" value="Unassembled WGS sequence"/>
</dbReference>
<organism evidence="10 11">
    <name type="scientific">Alistipes onderdonkii</name>
    <dbReference type="NCBI Taxonomy" id="328813"/>
    <lineage>
        <taxon>Bacteria</taxon>
        <taxon>Pseudomonadati</taxon>
        <taxon>Bacteroidota</taxon>
        <taxon>Bacteroidia</taxon>
        <taxon>Bacteroidales</taxon>
        <taxon>Rikenellaceae</taxon>
        <taxon>Alistipes</taxon>
    </lineage>
</organism>
<dbReference type="PRINTS" id="PR00084">
    <property type="entry name" value="MTLDHDRGNASE"/>
</dbReference>
<dbReference type="NCBIfam" id="NF002652">
    <property type="entry name" value="PRK02318.2-5"/>
    <property type="match status" value="1"/>
</dbReference>
<dbReference type="InterPro" id="IPR036291">
    <property type="entry name" value="NAD(P)-bd_dom_sf"/>
</dbReference>
<dbReference type="NCBIfam" id="NF002646">
    <property type="entry name" value="PRK02318.1-2"/>
    <property type="match status" value="1"/>
</dbReference>
<dbReference type="InterPro" id="IPR013118">
    <property type="entry name" value="Mannitol_DH_C"/>
</dbReference>
<evidence type="ECO:0000256" key="2">
    <source>
        <dbReference type="ARBA" id="ARBA00012939"/>
    </source>
</evidence>
<dbReference type="Pfam" id="PF08125">
    <property type="entry name" value="Mannitol_dh_C"/>
    <property type="match status" value="1"/>
</dbReference>
<sequence length="391" mass="42880">MKKAIQFGAGNIGRGFIGAVLEQAGYHVVFADVNEQVVARINSDRAYTVQIMDTVCEQMRITDISAMDSRSPELAAQIAGAELVTTAVGLTVLPRIAGAIAAGIAARRDAGVTEPLNVIACENGVRATTQLREAVLKHLDEAQRDWCEQYVGFPDCSVDRIVPPVKSENPIDVVVERFFEWNVERAAFKGAVPEIPGMNPADNLIAYIERKLFTLNTGHAITAYLGRMKGYMTICQSISDEHIHTIVKAAMRESGRGLVALYGFDRDAHFAYIDKIIGRFRNPYLCDDVTRVGREPLRKLSAGDRLVRPILTARRYGIGTPDLLLGVGAALHYDNPEDVQSVEMRRLVEKEGVKAALARIASLPDTDPLLPLAAQAYDEVERIIAKIPEAQ</sequence>
<dbReference type="InterPro" id="IPR023028">
    <property type="entry name" value="Mannitol_1_phos_5_DH"/>
</dbReference>
<evidence type="ECO:0000256" key="6">
    <source>
        <dbReference type="HAMAP-Rule" id="MF_00196"/>
    </source>
</evidence>
<dbReference type="RefSeq" id="WP_032135683.1">
    <property type="nucleotide sequence ID" value="NZ_AP025562.1"/>
</dbReference>
<feature type="domain" description="Mannitol dehydrogenase N-terminal" evidence="7">
    <location>
        <begin position="3"/>
        <end position="196"/>
    </location>
</feature>
<reference evidence="11" key="1">
    <citation type="submission" date="2017-04" db="EMBL/GenBank/DDBJ databases">
        <title>Function of individual gut microbiota members based on whole genome sequencing of pure cultures obtained from chicken caecum.</title>
        <authorList>
            <person name="Medvecky M."/>
            <person name="Cejkova D."/>
            <person name="Polansky O."/>
            <person name="Karasova D."/>
            <person name="Kubasova T."/>
            <person name="Cizek A."/>
            <person name="Rychlik I."/>
        </authorList>
    </citation>
    <scope>NUCLEOTIDE SEQUENCE [LARGE SCALE GENOMIC DNA]</scope>
    <source>
        <strain evidence="11">An90</strain>
    </source>
</reference>
<evidence type="ECO:0000259" key="8">
    <source>
        <dbReference type="Pfam" id="PF08125"/>
    </source>
</evidence>
<dbReference type="InterPro" id="IPR023027">
    <property type="entry name" value="Mannitol_DH_CS"/>
</dbReference>
<feature type="binding site" evidence="6">
    <location>
        <begin position="4"/>
        <end position="15"/>
    </location>
    <ligand>
        <name>NAD(+)</name>
        <dbReference type="ChEBI" id="CHEBI:57540"/>
    </ligand>
</feature>
<dbReference type="InterPro" id="IPR008927">
    <property type="entry name" value="6-PGluconate_DH-like_C_sf"/>
</dbReference>
<dbReference type="Gene3D" id="3.40.50.720">
    <property type="entry name" value="NAD(P)-binding Rossmann-like Domain"/>
    <property type="match status" value="1"/>
</dbReference>
<dbReference type="PANTHER" id="PTHR30524">
    <property type="entry name" value="MANNITOL-1-PHOSPHATE 5-DEHYDROGENASE"/>
    <property type="match status" value="1"/>
</dbReference>
<comment type="similarity">
    <text evidence="1 6">Belongs to the mannitol dehydrogenase family.</text>
</comment>
<evidence type="ECO:0000313" key="9">
    <source>
        <dbReference type="EMBL" id="MCQ5081613.1"/>
    </source>
</evidence>
<comment type="catalytic activity">
    <reaction evidence="6">
        <text>D-mannitol 1-phosphate + NAD(+) = beta-D-fructose 6-phosphate + NADH + H(+)</text>
        <dbReference type="Rhea" id="RHEA:19661"/>
        <dbReference type="ChEBI" id="CHEBI:15378"/>
        <dbReference type="ChEBI" id="CHEBI:57540"/>
        <dbReference type="ChEBI" id="CHEBI:57634"/>
        <dbReference type="ChEBI" id="CHEBI:57945"/>
        <dbReference type="ChEBI" id="CHEBI:61381"/>
        <dbReference type="EC" id="1.1.1.17"/>
    </reaction>
</comment>